<name>A0A9P8T561_9ASCO</name>
<feature type="repeat" description="RCC1" evidence="1">
    <location>
        <begin position="2"/>
        <end position="61"/>
    </location>
</feature>
<dbReference type="RefSeq" id="XP_046061597.1">
    <property type="nucleotide sequence ID" value="XM_046204439.1"/>
</dbReference>
<sequence>MYNVWACGSNGNCQLGLEDDKDRDQLEKVNFRTPQGFSRALDEKPVKIACGGNHTLILMHDGSVYGCGSNESGQISSSQLQAGVFEKLEMPYIIKDVVATWESSVFVTQQDQIYVCGKGLSGELGLGKSCTQAGLTKLDLPETGRIVKIESSLHNVVVELENGTLIGFGNNKKGQLLEGGAKLVWTPTKLPTKARQFSLARDFAVYLNDSLKIQGKDQFQIASTAQQLDVKEVQQIRTMWSSVHLITNTALMSIGNNSHGQHFPGFDSSTTISSPTYAIGSEHGLVASDSKVFAWGWGEHGNCGRHRGSLSGVTFDYLNQIYSEPQPVVEVFAGCATSWVITRSTC</sequence>
<dbReference type="EMBL" id="JAEUBE010000255">
    <property type="protein sequence ID" value="KAH3666466.1"/>
    <property type="molecule type" value="Genomic_DNA"/>
</dbReference>
<dbReference type="PANTHER" id="PTHR45982">
    <property type="entry name" value="REGULATOR OF CHROMOSOME CONDENSATION"/>
    <property type="match status" value="1"/>
</dbReference>
<dbReference type="OrthoDB" id="5370059at2759"/>
<dbReference type="InterPro" id="IPR000408">
    <property type="entry name" value="Reg_chr_condens"/>
</dbReference>
<dbReference type="InterPro" id="IPR051553">
    <property type="entry name" value="Ran_GTPase-activating"/>
</dbReference>
<dbReference type="Proteomes" id="UP000769157">
    <property type="component" value="Unassembled WGS sequence"/>
</dbReference>
<dbReference type="SUPFAM" id="SSF50985">
    <property type="entry name" value="RCC1/BLIP-II"/>
    <property type="match status" value="1"/>
</dbReference>
<comment type="caution">
    <text evidence="2">The sequence shown here is derived from an EMBL/GenBank/DDBJ whole genome shotgun (WGS) entry which is preliminary data.</text>
</comment>
<reference evidence="2" key="2">
    <citation type="submission" date="2021-01" db="EMBL/GenBank/DDBJ databases">
        <authorList>
            <person name="Schikora-Tamarit M.A."/>
        </authorList>
    </citation>
    <scope>NUCLEOTIDE SEQUENCE</scope>
    <source>
        <strain evidence="2">CBS6075</strain>
    </source>
</reference>
<dbReference type="Gene3D" id="2.130.10.30">
    <property type="entry name" value="Regulator of chromosome condensation 1/beta-lactamase-inhibitor protein II"/>
    <property type="match status" value="2"/>
</dbReference>
<dbReference type="GeneID" id="70235427"/>
<evidence type="ECO:0000313" key="3">
    <source>
        <dbReference type="Proteomes" id="UP000769157"/>
    </source>
</evidence>
<proteinExistence type="predicted"/>
<reference evidence="2" key="1">
    <citation type="journal article" date="2021" name="Open Biol.">
        <title>Shared evolutionary footprints suggest mitochondrial oxidative damage underlies multiple complex I losses in fungi.</title>
        <authorList>
            <person name="Schikora-Tamarit M.A."/>
            <person name="Marcet-Houben M."/>
            <person name="Nosek J."/>
            <person name="Gabaldon T."/>
        </authorList>
    </citation>
    <scope>NUCLEOTIDE SEQUENCE</scope>
    <source>
        <strain evidence="2">CBS6075</strain>
    </source>
</reference>
<dbReference type="PANTHER" id="PTHR45982:SF1">
    <property type="entry name" value="REGULATOR OF CHROMOSOME CONDENSATION"/>
    <property type="match status" value="1"/>
</dbReference>
<evidence type="ECO:0000313" key="2">
    <source>
        <dbReference type="EMBL" id="KAH3666466.1"/>
    </source>
</evidence>
<dbReference type="GO" id="GO:0005737">
    <property type="term" value="C:cytoplasm"/>
    <property type="evidence" value="ECO:0007669"/>
    <property type="project" value="TreeGrafter"/>
</dbReference>
<dbReference type="PROSITE" id="PS50012">
    <property type="entry name" value="RCC1_3"/>
    <property type="match status" value="1"/>
</dbReference>
<dbReference type="GO" id="GO:0005085">
    <property type="term" value="F:guanyl-nucleotide exchange factor activity"/>
    <property type="evidence" value="ECO:0007669"/>
    <property type="project" value="TreeGrafter"/>
</dbReference>
<dbReference type="Pfam" id="PF13540">
    <property type="entry name" value="RCC1_2"/>
    <property type="match status" value="1"/>
</dbReference>
<keyword evidence="3" id="KW-1185">Reference proteome</keyword>
<accession>A0A9P8T561</accession>
<protein>
    <submittedName>
        <fullName evidence="2">Uncharacterized protein</fullName>
    </submittedName>
</protein>
<dbReference type="AlphaFoldDB" id="A0A9P8T561"/>
<evidence type="ECO:0000256" key="1">
    <source>
        <dbReference type="PROSITE-ProRule" id="PRU00235"/>
    </source>
</evidence>
<dbReference type="InterPro" id="IPR009091">
    <property type="entry name" value="RCC1/BLIP-II"/>
</dbReference>
<organism evidence="2 3">
    <name type="scientific">Ogataea philodendri</name>
    <dbReference type="NCBI Taxonomy" id="1378263"/>
    <lineage>
        <taxon>Eukaryota</taxon>
        <taxon>Fungi</taxon>
        <taxon>Dikarya</taxon>
        <taxon>Ascomycota</taxon>
        <taxon>Saccharomycotina</taxon>
        <taxon>Pichiomycetes</taxon>
        <taxon>Pichiales</taxon>
        <taxon>Pichiaceae</taxon>
        <taxon>Ogataea</taxon>
    </lineage>
</organism>
<gene>
    <name evidence="2" type="ORF">OGAPHI_003462</name>
</gene>